<evidence type="ECO:0000313" key="2">
    <source>
        <dbReference type="EMBL" id="MFC7669293.1"/>
    </source>
</evidence>
<dbReference type="EMBL" id="JBHTEK010000001">
    <property type="protein sequence ID" value="MFC7669293.1"/>
    <property type="molecule type" value="Genomic_DNA"/>
</dbReference>
<feature type="region of interest" description="Disordered" evidence="1">
    <location>
        <begin position="103"/>
        <end position="134"/>
    </location>
</feature>
<protein>
    <submittedName>
        <fullName evidence="2">Uncharacterized protein</fullName>
    </submittedName>
</protein>
<evidence type="ECO:0000256" key="1">
    <source>
        <dbReference type="SAM" id="MobiDB-lite"/>
    </source>
</evidence>
<organism evidence="2 3">
    <name type="scientific">Hymenobacter humi</name>
    <dbReference type="NCBI Taxonomy" id="1411620"/>
    <lineage>
        <taxon>Bacteria</taxon>
        <taxon>Pseudomonadati</taxon>
        <taxon>Bacteroidota</taxon>
        <taxon>Cytophagia</taxon>
        <taxon>Cytophagales</taxon>
        <taxon>Hymenobacteraceae</taxon>
        <taxon>Hymenobacter</taxon>
    </lineage>
</organism>
<proteinExistence type="predicted"/>
<accession>A0ABW2U709</accession>
<name>A0ABW2U709_9BACT</name>
<dbReference type="Proteomes" id="UP001596513">
    <property type="component" value="Unassembled WGS sequence"/>
</dbReference>
<dbReference type="RefSeq" id="WP_380204803.1">
    <property type="nucleotide sequence ID" value="NZ_JBHTEK010000001.1"/>
</dbReference>
<sequence length="134" mass="14716">MELAAITAWLASARPFAQGVALYAQVGPSKTYQKLFSLGENDYSRKVLERELQDLVGEAQAEVVELKLPLPTPEPPATERHPCRLVAHDAAPALADVRRQLKAVRDERSHTHPHLTAPRAGKKPGTPRPIASWS</sequence>
<gene>
    <name evidence="2" type="ORF">ACFQT0_19490</name>
</gene>
<evidence type="ECO:0000313" key="3">
    <source>
        <dbReference type="Proteomes" id="UP001596513"/>
    </source>
</evidence>
<keyword evidence="3" id="KW-1185">Reference proteome</keyword>
<reference evidence="3" key="1">
    <citation type="journal article" date="2019" name="Int. J. Syst. Evol. Microbiol.">
        <title>The Global Catalogue of Microorganisms (GCM) 10K type strain sequencing project: providing services to taxonomists for standard genome sequencing and annotation.</title>
        <authorList>
            <consortium name="The Broad Institute Genomics Platform"/>
            <consortium name="The Broad Institute Genome Sequencing Center for Infectious Disease"/>
            <person name="Wu L."/>
            <person name="Ma J."/>
        </authorList>
    </citation>
    <scope>NUCLEOTIDE SEQUENCE [LARGE SCALE GENOMIC DNA]</scope>
    <source>
        <strain evidence="3">JCM 19635</strain>
    </source>
</reference>
<comment type="caution">
    <text evidence="2">The sequence shown here is derived from an EMBL/GenBank/DDBJ whole genome shotgun (WGS) entry which is preliminary data.</text>
</comment>